<feature type="region of interest" description="Disordered" evidence="2">
    <location>
        <begin position="1"/>
        <end position="43"/>
    </location>
</feature>
<dbReference type="SUPFAM" id="SSF48403">
    <property type="entry name" value="Ankyrin repeat"/>
    <property type="match status" value="1"/>
</dbReference>
<evidence type="ECO:0000313" key="3">
    <source>
        <dbReference type="EMBL" id="KAH1175553.1"/>
    </source>
</evidence>
<dbReference type="AlphaFoldDB" id="A0A9D3X9Z0"/>
<dbReference type="EMBL" id="JAHDVG010000477">
    <property type="protein sequence ID" value="KAH1175553.1"/>
    <property type="molecule type" value="Genomic_DNA"/>
</dbReference>
<feature type="repeat" description="ANK" evidence="1">
    <location>
        <begin position="48"/>
        <end position="80"/>
    </location>
</feature>
<keyword evidence="1" id="KW-0040">ANK repeat</keyword>
<evidence type="ECO:0000313" key="4">
    <source>
        <dbReference type="Proteomes" id="UP000827986"/>
    </source>
</evidence>
<dbReference type="Pfam" id="PF12796">
    <property type="entry name" value="Ank_2"/>
    <property type="match status" value="1"/>
</dbReference>
<dbReference type="InterPro" id="IPR036770">
    <property type="entry name" value="Ankyrin_rpt-contain_sf"/>
</dbReference>
<organism evidence="3 4">
    <name type="scientific">Mauremys mutica</name>
    <name type="common">yellowpond turtle</name>
    <dbReference type="NCBI Taxonomy" id="74926"/>
    <lineage>
        <taxon>Eukaryota</taxon>
        <taxon>Metazoa</taxon>
        <taxon>Chordata</taxon>
        <taxon>Craniata</taxon>
        <taxon>Vertebrata</taxon>
        <taxon>Euteleostomi</taxon>
        <taxon>Archelosauria</taxon>
        <taxon>Testudinata</taxon>
        <taxon>Testudines</taxon>
        <taxon>Cryptodira</taxon>
        <taxon>Durocryptodira</taxon>
        <taxon>Testudinoidea</taxon>
        <taxon>Geoemydidae</taxon>
        <taxon>Geoemydinae</taxon>
        <taxon>Mauremys</taxon>
    </lineage>
</organism>
<dbReference type="PROSITE" id="PS50297">
    <property type="entry name" value="ANK_REP_REGION"/>
    <property type="match status" value="1"/>
</dbReference>
<accession>A0A9D3X9Z0</accession>
<reference evidence="3" key="1">
    <citation type="submission" date="2021-09" db="EMBL/GenBank/DDBJ databases">
        <title>The genome of Mauremys mutica provides insights into the evolution of semi-aquatic lifestyle.</title>
        <authorList>
            <person name="Gong S."/>
            <person name="Gao Y."/>
        </authorList>
    </citation>
    <scope>NUCLEOTIDE SEQUENCE</scope>
    <source>
        <strain evidence="3">MM-2020</strain>
        <tissue evidence="3">Muscle</tissue>
    </source>
</reference>
<proteinExistence type="predicted"/>
<evidence type="ECO:0000256" key="1">
    <source>
        <dbReference type="PROSITE-ProRule" id="PRU00023"/>
    </source>
</evidence>
<dbReference type="SMART" id="SM00248">
    <property type="entry name" value="ANK"/>
    <property type="match status" value="1"/>
</dbReference>
<dbReference type="Proteomes" id="UP000827986">
    <property type="component" value="Unassembled WGS sequence"/>
</dbReference>
<protein>
    <submittedName>
        <fullName evidence="3">Uncharacterized protein</fullName>
    </submittedName>
</protein>
<evidence type="ECO:0000256" key="2">
    <source>
        <dbReference type="SAM" id="MobiDB-lite"/>
    </source>
</evidence>
<dbReference type="Gene3D" id="1.25.40.20">
    <property type="entry name" value="Ankyrin repeat-containing domain"/>
    <property type="match status" value="1"/>
</dbReference>
<dbReference type="InterPro" id="IPR002110">
    <property type="entry name" value="Ankyrin_rpt"/>
</dbReference>
<dbReference type="PROSITE" id="PS50088">
    <property type="entry name" value="ANK_REPEAT"/>
    <property type="match status" value="1"/>
</dbReference>
<comment type="caution">
    <text evidence="3">The sequence shown here is derived from an EMBL/GenBank/DDBJ whole genome shotgun (WGS) entry which is preliminary data.</text>
</comment>
<keyword evidence="4" id="KW-1185">Reference proteome</keyword>
<gene>
    <name evidence="3" type="ORF">KIL84_008427</name>
</gene>
<sequence length="100" mass="10728">MSASSGRCLTSPPDLGAKKDSSPTFPHQRGQGPGELLNVQGSPQGQENGLTLLHLVVIQGNVEKLKFLLSQEANMDIQLVCGYTPLIVAVQKRSPEISQF</sequence>
<name>A0A9D3X9Z0_9SAUR</name>